<keyword evidence="3" id="KW-1185">Reference proteome</keyword>
<dbReference type="Proteomes" id="UP000325081">
    <property type="component" value="Unassembled WGS sequence"/>
</dbReference>
<proteinExistence type="predicted"/>
<reference evidence="3" key="1">
    <citation type="journal article" date="2019" name="Curr. Biol.">
        <title>Genome Sequence of Striga asiatica Provides Insight into the Evolution of Plant Parasitism.</title>
        <authorList>
            <person name="Yoshida S."/>
            <person name="Kim S."/>
            <person name="Wafula E.K."/>
            <person name="Tanskanen J."/>
            <person name="Kim Y.M."/>
            <person name="Honaas L."/>
            <person name="Yang Z."/>
            <person name="Spallek T."/>
            <person name="Conn C.E."/>
            <person name="Ichihashi Y."/>
            <person name="Cheong K."/>
            <person name="Cui S."/>
            <person name="Der J.P."/>
            <person name="Gundlach H."/>
            <person name="Jiao Y."/>
            <person name="Hori C."/>
            <person name="Ishida J.K."/>
            <person name="Kasahara H."/>
            <person name="Kiba T."/>
            <person name="Kim M.S."/>
            <person name="Koo N."/>
            <person name="Laohavisit A."/>
            <person name="Lee Y.H."/>
            <person name="Lumba S."/>
            <person name="McCourt P."/>
            <person name="Mortimer J.C."/>
            <person name="Mutuku J.M."/>
            <person name="Nomura T."/>
            <person name="Sasaki-Sekimoto Y."/>
            <person name="Seto Y."/>
            <person name="Wang Y."/>
            <person name="Wakatake T."/>
            <person name="Sakakibara H."/>
            <person name="Demura T."/>
            <person name="Yamaguchi S."/>
            <person name="Yoneyama K."/>
            <person name="Manabe R.I."/>
            <person name="Nelson D.C."/>
            <person name="Schulman A.H."/>
            <person name="Timko M.P."/>
            <person name="dePamphilis C.W."/>
            <person name="Choi D."/>
            <person name="Shirasu K."/>
        </authorList>
    </citation>
    <scope>NUCLEOTIDE SEQUENCE [LARGE SCALE GENOMIC DNA]</scope>
    <source>
        <strain evidence="3">cv. UVA1</strain>
    </source>
</reference>
<comment type="caution">
    <text evidence="2">The sequence shown here is derived from an EMBL/GenBank/DDBJ whole genome shotgun (WGS) entry which is preliminary data.</text>
</comment>
<sequence length="108" mass="12550">MRYRPGLWASSVRHQSRQRYLHLCTHQVFRMLSLLTIHCCEIHLVEGVDAFVKVNEIRAFISSMPNINEMPPPRVKSTTPPDRSNRGGRGVADWNLERLVILDLMLLR</sequence>
<evidence type="ECO:0000313" key="2">
    <source>
        <dbReference type="EMBL" id="GER53767.1"/>
    </source>
</evidence>
<name>A0A5A7RAZ1_STRAF</name>
<feature type="region of interest" description="Disordered" evidence="1">
    <location>
        <begin position="69"/>
        <end position="90"/>
    </location>
</feature>
<evidence type="ECO:0000256" key="1">
    <source>
        <dbReference type="SAM" id="MobiDB-lite"/>
    </source>
</evidence>
<dbReference type="AlphaFoldDB" id="A0A5A7RAZ1"/>
<organism evidence="2 3">
    <name type="scientific">Striga asiatica</name>
    <name type="common">Asiatic witchweed</name>
    <name type="synonym">Buchnera asiatica</name>
    <dbReference type="NCBI Taxonomy" id="4170"/>
    <lineage>
        <taxon>Eukaryota</taxon>
        <taxon>Viridiplantae</taxon>
        <taxon>Streptophyta</taxon>
        <taxon>Embryophyta</taxon>
        <taxon>Tracheophyta</taxon>
        <taxon>Spermatophyta</taxon>
        <taxon>Magnoliopsida</taxon>
        <taxon>eudicotyledons</taxon>
        <taxon>Gunneridae</taxon>
        <taxon>Pentapetalae</taxon>
        <taxon>asterids</taxon>
        <taxon>lamiids</taxon>
        <taxon>Lamiales</taxon>
        <taxon>Orobanchaceae</taxon>
        <taxon>Buchnereae</taxon>
        <taxon>Striga</taxon>
    </lineage>
</organism>
<evidence type="ECO:0000313" key="3">
    <source>
        <dbReference type="Proteomes" id="UP000325081"/>
    </source>
</evidence>
<gene>
    <name evidence="2" type="ORF">STAS_31312</name>
</gene>
<dbReference type="EMBL" id="BKCP01010737">
    <property type="protein sequence ID" value="GER53767.1"/>
    <property type="molecule type" value="Genomic_DNA"/>
</dbReference>
<protein>
    <submittedName>
        <fullName evidence="2">Acetyl-CoA carboxylase</fullName>
    </submittedName>
</protein>
<accession>A0A5A7RAZ1</accession>